<accession>A0A9N9WSG4</accession>
<evidence type="ECO:0000313" key="2">
    <source>
        <dbReference type="EMBL" id="CAG9803470.1"/>
    </source>
</evidence>
<sequence length="115" mass="12849">MYYKTPEKLLATESTLNGNSKMFLKLSAITILLIFCYTSLSSTHAVVSRVAMPEGCARACPPQRNPSRFICARNSVTGVLGTFEGDCTFGRYNHCVNTRERYSFVRYGNCHSGDF</sequence>
<reference evidence="2" key="1">
    <citation type="submission" date="2022-01" db="EMBL/GenBank/DDBJ databases">
        <authorList>
            <person name="King R."/>
        </authorList>
    </citation>
    <scope>NUCLEOTIDE SEQUENCE</scope>
</reference>
<dbReference type="AlphaFoldDB" id="A0A9N9WSG4"/>
<dbReference type="Proteomes" id="UP001153620">
    <property type="component" value="Chromosome 2"/>
</dbReference>
<reference evidence="2" key="2">
    <citation type="submission" date="2022-10" db="EMBL/GenBank/DDBJ databases">
        <authorList>
            <consortium name="ENA_rothamsted_submissions"/>
            <consortium name="culmorum"/>
            <person name="King R."/>
        </authorList>
    </citation>
    <scope>NUCLEOTIDE SEQUENCE</scope>
</reference>
<keyword evidence="1" id="KW-0472">Membrane</keyword>
<organism evidence="2 3">
    <name type="scientific">Chironomus riparius</name>
    <dbReference type="NCBI Taxonomy" id="315576"/>
    <lineage>
        <taxon>Eukaryota</taxon>
        <taxon>Metazoa</taxon>
        <taxon>Ecdysozoa</taxon>
        <taxon>Arthropoda</taxon>
        <taxon>Hexapoda</taxon>
        <taxon>Insecta</taxon>
        <taxon>Pterygota</taxon>
        <taxon>Neoptera</taxon>
        <taxon>Endopterygota</taxon>
        <taxon>Diptera</taxon>
        <taxon>Nematocera</taxon>
        <taxon>Chironomoidea</taxon>
        <taxon>Chironomidae</taxon>
        <taxon>Chironominae</taxon>
        <taxon>Chironomus</taxon>
    </lineage>
</organism>
<keyword evidence="1" id="KW-0812">Transmembrane</keyword>
<dbReference type="OrthoDB" id="10377163at2759"/>
<evidence type="ECO:0000256" key="1">
    <source>
        <dbReference type="SAM" id="Phobius"/>
    </source>
</evidence>
<protein>
    <submittedName>
        <fullName evidence="2">Uncharacterized protein</fullName>
    </submittedName>
</protein>
<keyword evidence="3" id="KW-1185">Reference proteome</keyword>
<gene>
    <name evidence="2" type="ORF">CHIRRI_LOCUS6370</name>
</gene>
<proteinExistence type="predicted"/>
<evidence type="ECO:0000313" key="3">
    <source>
        <dbReference type="Proteomes" id="UP001153620"/>
    </source>
</evidence>
<feature type="transmembrane region" description="Helical" evidence="1">
    <location>
        <begin position="22"/>
        <end position="40"/>
    </location>
</feature>
<keyword evidence="1" id="KW-1133">Transmembrane helix</keyword>
<name>A0A9N9WSG4_9DIPT</name>
<dbReference type="EMBL" id="OU895878">
    <property type="protein sequence ID" value="CAG9803470.1"/>
    <property type="molecule type" value="Genomic_DNA"/>
</dbReference>